<dbReference type="PANTHER" id="PTHR10622:SF10">
    <property type="entry name" value="HET DOMAIN-CONTAINING PROTEIN"/>
    <property type="match status" value="1"/>
</dbReference>
<protein>
    <submittedName>
        <fullName evidence="4">Uncharacterized protein</fullName>
    </submittedName>
</protein>
<dbReference type="InterPro" id="IPR010730">
    <property type="entry name" value="HET"/>
</dbReference>
<evidence type="ECO:0000259" key="3">
    <source>
        <dbReference type="Pfam" id="PF26640"/>
    </source>
</evidence>
<dbReference type="Pfam" id="PF06985">
    <property type="entry name" value="HET"/>
    <property type="match status" value="1"/>
</dbReference>
<feature type="domain" description="Heterokaryon incompatibility" evidence="2">
    <location>
        <begin position="237"/>
        <end position="298"/>
    </location>
</feature>
<dbReference type="PANTHER" id="PTHR10622">
    <property type="entry name" value="HET DOMAIN-CONTAINING PROTEIN"/>
    <property type="match status" value="1"/>
</dbReference>
<proteinExistence type="predicted"/>
<dbReference type="AlphaFoldDB" id="A0A371DIY7"/>
<dbReference type="STRING" id="139420.A0A371DIY7"/>
<name>A0A371DIY7_9APHY</name>
<accession>A0A371DIY7</accession>
<feature type="region of interest" description="Disordered" evidence="1">
    <location>
        <begin position="181"/>
        <end position="201"/>
    </location>
</feature>
<organism evidence="4 5">
    <name type="scientific">Lentinus brumalis</name>
    <dbReference type="NCBI Taxonomy" id="2498619"/>
    <lineage>
        <taxon>Eukaryota</taxon>
        <taxon>Fungi</taxon>
        <taxon>Dikarya</taxon>
        <taxon>Basidiomycota</taxon>
        <taxon>Agaricomycotina</taxon>
        <taxon>Agaricomycetes</taxon>
        <taxon>Polyporales</taxon>
        <taxon>Polyporaceae</taxon>
        <taxon>Lentinus</taxon>
    </lineage>
</organism>
<evidence type="ECO:0000313" key="5">
    <source>
        <dbReference type="Proteomes" id="UP000256964"/>
    </source>
</evidence>
<gene>
    <name evidence="4" type="ORF">OH76DRAFT_159817</name>
</gene>
<evidence type="ECO:0000259" key="2">
    <source>
        <dbReference type="Pfam" id="PF06985"/>
    </source>
</evidence>
<dbReference type="EMBL" id="KZ857390">
    <property type="protein sequence ID" value="RDX52468.1"/>
    <property type="molecule type" value="Genomic_DNA"/>
</dbReference>
<dbReference type="Proteomes" id="UP000256964">
    <property type="component" value="Unassembled WGS sequence"/>
</dbReference>
<sequence>MRLLDTATGEFRIVHDPRSVNYAIISHTWSSEGEQSYQDVLNIQRSAKSPKVRQQDPAGIPLDQNQDYAVVPHRFSSSNADDESISTADEVTLVPTFDSKEGPNEIASGRKLWTILPMLWNPFRSYILVGVPSFLSPQSCILRLHRIATYFTSRILACIPGQILYPLVARLGICRSPIISDTSSSSGGRSKAHAEDNPAPALVRPSVDEGAREARTVSDILAAAGHTFFVFNPEYSEKVRMSCVVARRAGFELVWLDSCCIDKASSAELSEAINSMYEWYECATVCFVYLADVDDDEDPASPDSTFRNSVWHYRGWTLQELIAPRHHVFLSRRWEIIGTKLGLARVIAQVTGISLAVLNHERSIDLVPVAQRMSWASMRRTTRIEDEAYSLMGIFGVHMPTIYGEGRNAFVRLQEEILRHTVDQSIFAWGPSWCRRTAPEVPKATCSRQGMMLLSAPFQHLAALLANSPADFKTSGDVRIIPLDILASRLKTDPTKMSFPEYMIGYGISTLLPIIPCSEELVHSLLPEPYHNPFFDSLAILACEGPDSTIICLPLLRTHRDVELHDTHFKPSYYVGAVMGDNPSIYYHTFALSEAQLDEHLSTLYIEDLRISRRPDDLRLDRLSLFRGASGHEHQDSIRCIALWCVRLEAWCERVLNKQGFLIRKHERKDIRSCEFLMFRAGDQDFEVIRISAVFIMVEDSSPKQFRGLDGFKVLYKTARPFDSNGDRLHDYVPELEEGECTEVSCDMNTTRTRWSTFRLRDRRGMSRTLRLSLTWSMMFAGVSIEISDAYQDDTDVAAATSSVGTSRTTLYVGSYYKMDKAERNYEKLLQYLLPMWMYFVVDKCSPEVEDVYLRTVHLHAVQPVLQEEVRTPEALFGGKYSGRRSSFSLSYPELRRYRIRDSDDYDEDEEDCKTQ</sequence>
<evidence type="ECO:0000313" key="4">
    <source>
        <dbReference type="EMBL" id="RDX52468.1"/>
    </source>
</evidence>
<dbReference type="Pfam" id="PF26640">
    <property type="entry name" value="DUF8212"/>
    <property type="match status" value="1"/>
</dbReference>
<evidence type="ECO:0000256" key="1">
    <source>
        <dbReference type="SAM" id="MobiDB-lite"/>
    </source>
</evidence>
<reference evidence="4 5" key="1">
    <citation type="journal article" date="2018" name="Biotechnol. Biofuels">
        <title>Integrative visual omics of the white-rot fungus Polyporus brumalis exposes the biotechnological potential of its oxidative enzymes for delignifying raw plant biomass.</title>
        <authorList>
            <person name="Miyauchi S."/>
            <person name="Rancon A."/>
            <person name="Drula E."/>
            <person name="Hage H."/>
            <person name="Chaduli D."/>
            <person name="Favel A."/>
            <person name="Grisel S."/>
            <person name="Henrissat B."/>
            <person name="Herpoel-Gimbert I."/>
            <person name="Ruiz-Duenas F.J."/>
            <person name="Chevret D."/>
            <person name="Hainaut M."/>
            <person name="Lin J."/>
            <person name="Wang M."/>
            <person name="Pangilinan J."/>
            <person name="Lipzen A."/>
            <person name="Lesage-Meessen L."/>
            <person name="Navarro D."/>
            <person name="Riley R."/>
            <person name="Grigoriev I.V."/>
            <person name="Zhou S."/>
            <person name="Raouche S."/>
            <person name="Rosso M.N."/>
        </authorList>
    </citation>
    <scope>NUCLEOTIDE SEQUENCE [LARGE SCALE GENOMIC DNA]</scope>
    <source>
        <strain evidence="4 5">BRFM 1820</strain>
    </source>
</reference>
<feature type="domain" description="DUF8212" evidence="3">
    <location>
        <begin position="408"/>
        <end position="563"/>
    </location>
</feature>
<keyword evidence="5" id="KW-1185">Reference proteome</keyword>
<dbReference type="OrthoDB" id="2747207at2759"/>
<dbReference type="InterPro" id="IPR058525">
    <property type="entry name" value="DUF8212"/>
</dbReference>